<dbReference type="OrthoDB" id="1452841at2"/>
<dbReference type="Proteomes" id="UP000251402">
    <property type="component" value="Chromosome"/>
</dbReference>
<dbReference type="AlphaFoldDB" id="A0A5C1I2P0"/>
<gene>
    <name evidence="2" type="ORF">DEO27_019315</name>
</gene>
<evidence type="ECO:0000259" key="1">
    <source>
        <dbReference type="PROSITE" id="PS51186"/>
    </source>
</evidence>
<dbReference type="PANTHER" id="PTHR42791:SF1">
    <property type="entry name" value="N-ACETYLTRANSFERASE DOMAIN-CONTAINING PROTEIN"/>
    <property type="match status" value="1"/>
</dbReference>
<dbReference type="Pfam" id="PF13508">
    <property type="entry name" value="Acetyltransf_7"/>
    <property type="match status" value="1"/>
</dbReference>
<dbReference type="Gene3D" id="3.40.630.30">
    <property type="match status" value="1"/>
</dbReference>
<dbReference type="InterPro" id="IPR052523">
    <property type="entry name" value="Trichothecene_AcTrans"/>
</dbReference>
<dbReference type="CDD" id="cd04301">
    <property type="entry name" value="NAT_SF"/>
    <property type="match status" value="1"/>
</dbReference>
<sequence length="203" mass="23405">MTNYMYTYKYQDLASALYEALIPDPFYIELLRDITGSEQEKQEILMRYMDYSMTEAEKYGRLTIAGDVPYGAAIWSKPLDPVTENEKSLQKKDFIKTYMGETSLNAYQTIVSFMSEQLDVTLQDAWYLSIAGIKPDYQGKGLGAGLLTEVLNETDKNGIPTYLETFTPRNIRFYERMGYKTTKEVAEPLTGYPYWIMVREPLG</sequence>
<dbReference type="PROSITE" id="PS51186">
    <property type="entry name" value="GNAT"/>
    <property type="match status" value="1"/>
</dbReference>
<reference evidence="2" key="1">
    <citation type="submission" date="2019-08" db="EMBL/GenBank/DDBJ databases">
        <title>Comparative genome analysis confer to the adaptation heavy metal polluted environment.</title>
        <authorList>
            <person name="Li Y."/>
        </authorList>
    </citation>
    <scope>NUCLEOTIDE SEQUENCE [LARGE SCALE GENOMIC DNA]</scope>
    <source>
        <strain evidence="2">P1</strain>
    </source>
</reference>
<dbReference type="GO" id="GO:0016747">
    <property type="term" value="F:acyltransferase activity, transferring groups other than amino-acyl groups"/>
    <property type="evidence" value="ECO:0007669"/>
    <property type="project" value="InterPro"/>
</dbReference>
<feature type="domain" description="N-acetyltransferase" evidence="1">
    <location>
        <begin position="46"/>
        <end position="199"/>
    </location>
</feature>
<evidence type="ECO:0000313" key="3">
    <source>
        <dbReference type="Proteomes" id="UP000251402"/>
    </source>
</evidence>
<accession>A0A5C1I2P0</accession>
<dbReference type="PANTHER" id="PTHR42791">
    <property type="entry name" value="GNAT FAMILY ACETYLTRANSFERASE"/>
    <property type="match status" value="1"/>
</dbReference>
<dbReference type="EMBL" id="CP043450">
    <property type="protein sequence ID" value="QEM12086.1"/>
    <property type="molecule type" value="Genomic_DNA"/>
</dbReference>
<dbReference type="InterPro" id="IPR000182">
    <property type="entry name" value="GNAT_dom"/>
</dbReference>
<dbReference type="KEGG" id="mrub:DEO27_019315"/>
<protein>
    <submittedName>
        <fullName evidence="2">GNAT family N-acetyltransferase</fullName>
    </submittedName>
</protein>
<dbReference type="RefSeq" id="WP_112574999.1">
    <property type="nucleotide sequence ID" value="NZ_CP043450.1"/>
</dbReference>
<proteinExistence type="predicted"/>
<dbReference type="SUPFAM" id="SSF55729">
    <property type="entry name" value="Acyl-CoA N-acyltransferases (Nat)"/>
    <property type="match status" value="1"/>
</dbReference>
<evidence type="ECO:0000313" key="2">
    <source>
        <dbReference type="EMBL" id="QEM12086.1"/>
    </source>
</evidence>
<dbReference type="InterPro" id="IPR016181">
    <property type="entry name" value="Acyl_CoA_acyltransferase"/>
</dbReference>
<name>A0A5C1I2P0_9SPHI</name>
<organism evidence="2 3">
    <name type="scientific">Mucilaginibacter rubeus</name>
    <dbReference type="NCBI Taxonomy" id="2027860"/>
    <lineage>
        <taxon>Bacteria</taxon>
        <taxon>Pseudomonadati</taxon>
        <taxon>Bacteroidota</taxon>
        <taxon>Sphingobacteriia</taxon>
        <taxon>Sphingobacteriales</taxon>
        <taxon>Sphingobacteriaceae</taxon>
        <taxon>Mucilaginibacter</taxon>
    </lineage>
</organism>
<keyword evidence="3" id="KW-1185">Reference proteome</keyword>